<dbReference type="Gene3D" id="1.10.10.10">
    <property type="entry name" value="Winged helix-like DNA-binding domain superfamily/Winged helix DNA-binding domain"/>
    <property type="match status" value="1"/>
</dbReference>
<name>A0ABY7Y7E8_9GAMM</name>
<evidence type="ECO:0000256" key="1">
    <source>
        <dbReference type="SAM" id="MobiDB-lite"/>
    </source>
</evidence>
<accession>A0ABY7Y7E8</accession>
<reference evidence="2 3" key="1">
    <citation type="submission" date="2021-08" db="EMBL/GenBank/DDBJ databases">
        <title>Stenotrophomonas forensis sp. nov., isolated from contaminated viral transport media.</title>
        <authorList>
            <person name="Nguyen S.V."/>
            <person name="Edwards D."/>
            <person name="Scott S."/>
            <person name="Doss J."/>
            <person name="Merid S."/>
            <person name="Zelaya E."/>
            <person name="Maza C."/>
            <person name="Mann M."/>
            <person name="Hamilton B."/>
            <person name="Blackwell R."/>
            <person name="Tran A."/>
            <person name="Hauser J."/>
        </authorList>
    </citation>
    <scope>NUCLEOTIDE SEQUENCE [LARGE SCALE GENOMIC DNA]</scope>
    <source>
        <strain evidence="2 3">DFS-20110405</strain>
    </source>
</reference>
<organism evidence="2 3">
    <name type="scientific">Stenotrophomonas forensis</name>
    <dbReference type="NCBI Taxonomy" id="2871169"/>
    <lineage>
        <taxon>Bacteria</taxon>
        <taxon>Pseudomonadati</taxon>
        <taxon>Pseudomonadota</taxon>
        <taxon>Gammaproteobacteria</taxon>
        <taxon>Lysobacterales</taxon>
        <taxon>Lysobacteraceae</taxon>
        <taxon>Stenotrophomonas</taxon>
        <taxon>Stenotrophomonas maltophilia group</taxon>
    </lineage>
</organism>
<evidence type="ECO:0000313" key="2">
    <source>
        <dbReference type="EMBL" id="WDM65900.1"/>
    </source>
</evidence>
<sequence>MTWALDQQVATESISRHVLLCLANYADKDGRNAFPSAATLAQDTGLAVRTVRARLGQLLEAGVIRKGNQAIVAAYIPAADRRPICYDLIMERGACGAPREGERGARHDTNGVHATTERGARGAANPSYNHQEETHGSPAGDEGATDEADERADLLGGRSTTGCPHEAIIAAYHRELPNCPVVQGWSDSRKAHLRARWKADPERQTVEWWRGLFEWMRDSDYLMGKVNSFQVSLPWLIKSEENLLKVIEGTYHNNRKGEQG</sequence>
<proteinExistence type="predicted"/>
<dbReference type="Proteomes" id="UP001216828">
    <property type="component" value="Chromosome"/>
</dbReference>
<dbReference type="Pfam" id="PF13730">
    <property type="entry name" value="HTH_36"/>
    <property type="match status" value="1"/>
</dbReference>
<feature type="region of interest" description="Disordered" evidence="1">
    <location>
        <begin position="97"/>
        <end position="147"/>
    </location>
</feature>
<feature type="compositionally biased region" description="Basic and acidic residues" evidence="1">
    <location>
        <begin position="99"/>
        <end position="120"/>
    </location>
</feature>
<gene>
    <name evidence="2" type="ORF">K5L94_08560</name>
</gene>
<protein>
    <submittedName>
        <fullName evidence="2">Helix-turn-helix domain-containing protein</fullName>
    </submittedName>
</protein>
<dbReference type="EMBL" id="CP082270">
    <property type="protein sequence ID" value="WDM65900.1"/>
    <property type="molecule type" value="Genomic_DNA"/>
</dbReference>
<keyword evidence="3" id="KW-1185">Reference proteome</keyword>
<evidence type="ECO:0000313" key="3">
    <source>
        <dbReference type="Proteomes" id="UP001216828"/>
    </source>
</evidence>
<dbReference type="InterPro" id="IPR036388">
    <property type="entry name" value="WH-like_DNA-bd_sf"/>
</dbReference>